<evidence type="ECO:0000313" key="9">
    <source>
        <dbReference type="Proteomes" id="UP000320055"/>
    </source>
</evidence>
<keyword evidence="4 7" id="KW-1133">Transmembrane helix</keyword>
<feature type="transmembrane region" description="Helical" evidence="7">
    <location>
        <begin position="43"/>
        <end position="72"/>
    </location>
</feature>
<dbReference type="GO" id="GO:0005412">
    <property type="term" value="F:D-glucose:sodium symporter activity"/>
    <property type="evidence" value="ECO:0007669"/>
    <property type="project" value="TreeGrafter"/>
</dbReference>
<evidence type="ECO:0000313" key="8">
    <source>
        <dbReference type="EMBL" id="VEP12317.1"/>
    </source>
</evidence>
<gene>
    <name evidence="8" type="ORF">H1P_1420007</name>
</gene>
<sequence length="618" mass="68704">MQLIDWLIVIFYFVFTMGLGLYLSRRAAQSLEDFFISGRSLSWWLAGTSMAATTFSVDTPLIICGIVSTRGIAGNWEWWNFGIAHVILIYIFARLWRRSEIVTDAELTEIRYGGKTAAILRATKAFLFAVPINCIGIGYAMLAMIKVVGALQLWESLGLNPGDNGKIWSVVAISLFVLLYSGFSGLWGVVATDFFQFFLGLFGAIAVAIVAVNHVGGIHQLIPKIQKIQQVSDLDILSFFPLSFDGGLNLKWNDAAGITATTFSAYVFLQWWSFRRSDGGGEFIQRIAASKDEAEAEKASWFFNVLHYVIRTWPWIIVALVAMVIYPDLEDPELGYPKLMLDFLPPVMLGLVVSSLIAAFMSTVSTSINWGASYLTNDLYLRFVRPNATQAELVSMGRMASVLVTLLGAIAGFYFNDIRTVFRLVIAIGTGPGLVLILRWFWWRINAAAELTAMLSGFICGLLTSEIPQGIMTNLIRVLPFTENILSPILQFQTFLNEQLFADFGTRLLIISSVTSIAWIAAMYLTPPESDEVLEQFYLRVRPGGIGWRKQRKCTGVAAAQNLTQDFSKVIAAILLLFGSMFTVGGFLLLQPLTGWICLILTVVSGFWLRRLNKLSVT</sequence>
<feature type="transmembrane region" description="Helical" evidence="7">
    <location>
        <begin position="167"/>
        <end position="190"/>
    </location>
</feature>
<dbReference type="Proteomes" id="UP000320055">
    <property type="component" value="Unassembled WGS sequence"/>
</dbReference>
<name>A0A563VLS9_9CYAN</name>
<evidence type="ECO:0000256" key="5">
    <source>
        <dbReference type="ARBA" id="ARBA00023136"/>
    </source>
</evidence>
<feature type="transmembrane region" description="Helical" evidence="7">
    <location>
        <begin position="78"/>
        <end position="96"/>
    </location>
</feature>
<feature type="transmembrane region" description="Helical" evidence="7">
    <location>
        <begin position="504"/>
        <end position="525"/>
    </location>
</feature>
<dbReference type="PANTHER" id="PTHR11819">
    <property type="entry name" value="SOLUTE CARRIER FAMILY 5"/>
    <property type="match status" value="1"/>
</dbReference>
<comment type="subcellular location">
    <subcellularLocation>
        <location evidence="1">Membrane</location>
        <topology evidence="1">Multi-pass membrane protein</topology>
    </subcellularLocation>
</comment>
<protein>
    <submittedName>
        <fullName evidence="8">Na+/proline symporter</fullName>
    </submittedName>
</protein>
<feature type="transmembrane region" description="Helical" evidence="7">
    <location>
        <begin position="197"/>
        <end position="216"/>
    </location>
</feature>
<proteinExistence type="inferred from homology"/>
<evidence type="ECO:0000256" key="4">
    <source>
        <dbReference type="ARBA" id="ARBA00022989"/>
    </source>
</evidence>
<comment type="similarity">
    <text evidence="2 6">Belongs to the sodium:solute symporter (SSF) (TC 2.A.21) family.</text>
</comment>
<dbReference type="InterPro" id="IPR001734">
    <property type="entry name" value="Na/solute_symporter"/>
</dbReference>
<evidence type="ECO:0000256" key="3">
    <source>
        <dbReference type="ARBA" id="ARBA00022692"/>
    </source>
</evidence>
<evidence type="ECO:0000256" key="2">
    <source>
        <dbReference type="ARBA" id="ARBA00006434"/>
    </source>
</evidence>
<dbReference type="CDD" id="cd11477">
    <property type="entry name" value="SLC5sbd_u1"/>
    <property type="match status" value="1"/>
</dbReference>
<feature type="transmembrane region" description="Helical" evidence="7">
    <location>
        <begin position="6"/>
        <end position="23"/>
    </location>
</feature>
<dbReference type="GO" id="GO:0005886">
    <property type="term" value="C:plasma membrane"/>
    <property type="evidence" value="ECO:0007669"/>
    <property type="project" value="TreeGrafter"/>
</dbReference>
<feature type="transmembrane region" description="Helical" evidence="7">
    <location>
        <begin position="255"/>
        <end position="274"/>
    </location>
</feature>
<dbReference type="EMBL" id="CAACVJ010000049">
    <property type="protein sequence ID" value="VEP12317.1"/>
    <property type="molecule type" value="Genomic_DNA"/>
</dbReference>
<feature type="transmembrane region" description="Helical" evidence="7">
    <location>
        <begin position="421"/>
        <end position="441"/>
    </location>
</feature>
<dbReference type="Pfam" id="PF00474">
    <property type="entry name" value="SSF"/>
    <property type="match status" value="1"/>
</dbReference>
<evidence type="ECO:0000256" key="1">
    <source>
        <dbReference type="ARBA" id="ARBA00004141"/>
    </source>
</evidence>
<feature type="transmembrane region" description="Helical" evidence="7">
    <location>
        <begin position="308"/>
        <end position="327"/>
    </location>
</feature>
<accession>A0A563VLS9</accession>
<keyword evidence="9" id="KW-1185">Reference proteome</keyword>
<feature type="transmembrane region" description="Helical" evidence="7">
    <location>
        <begin position="393"/>
        <end position="415"/>
    </location>
</feature>
<dbReference type="Gene3D" id="1.20.1730.10">
    <property type="entry name" value="Sodium/glucose cotransporter"/>
    <property type="match status" value="1"/>
</dbReference>
<dbReference type="InterPro" id="IPR038377">
    <property type="entry name" value="Na/Glc_symporter_sf"/>
</dbReference>
<feature type="transmembrane region" description="Helical" evidence="7">
    <location>
        <begin position="593"/>
        <end position="609"/>
    </location>
</feature>
<dbReference type="PANTHER" id="PTHR11819:SF77">
    <property type="entry name" value="SODIUM_GLUCOSE COTRANSPORT PROTEIN"/>
    <property type="match status" value="1"/>
</dbReference>
<dbReference type="AlphaFoldDB" id="A0A563VLS9"/>
<dbReference type="RefSeq" id="WP_144870234.1">
    <property type="nucleotide sequence ID" value="NZ_LR213894.1"/>
</dbReference>
<evidence type="ECO:0000256" key="7">
    <source>
        <dbReference type="SAM" id="Phobius"/>
    </source>
</evidence>
<keyword evidence="5 7" id="KW-0472">Membrane</keyword>
<dbReference type="PROSITE" id="PS50283">
    <property type="entry name" value="NA_SOLUT_SYMP_3"/>
    <property type="match status" value="1"/>
</dbReference>
<feature type="transmembrane region" description="Helical" evidence="7">
    <location>
        <begin position="125"/>
        <end position="147"/>
    </location>
</feature>
<dbReference type="OrthoDB" id="9810181at2"/>
<reference evidence="8 9" key="1">
    <citation type="submission" date="2019-01" db="EMBL/GenBank/DDBJ databases">
        <authorList>
            <person name="Brito A."/>
        </authorList>
    </citation>
    <scope>NUCLEOTIDE SEQUENCE [LARGE SCALE GENOMIC DNA]</scope>
    <source>
        <strain evidence="8">1</strain>
    </source>
</reference>
<keyword evidence="3 7" id="KW-0812">Transmembrane</keyword>
<feature type="transmembrane region" description="Helical" evidence="7">
    <location>
        <begin position="347"/>
        <end position="372"/>
    </location>
</feature>
<organism evidence="8 9">
    <name type="scientific">Hyella patelloides LEGE 07179</name>
    <dbReference type="NCBI Taxonomy" id="945734"/>
    <lineage>
        <taxon>Bacteria</taxon>
        <taxon>Bacillati</taxon>
        <taxon>Cyanobacteriota</taxon>
        <taxon>Cyanophyceae</taxon>
        <taxon>Pleurocapsales</taxon>
        <taxon>Hyellaceae</taxon>
        <taxon>Hyella</taxon>
    </lineage>
</organism>
<evidence type="ECO:0000256" key="6">
    <source>
        <dbReference type="RuleBase" id="RU362091"/>
    </source>
</evidence>